<feature type="transmembrane region" description="Helical" evidence="5">
    <location>
        <begin position="60"/>
        <end position="80"/>
    </location>
</feature>
<evidence type="ECO:0000256" key="4">
    <source>
        <dbReference type="ARBA" id="ARBA00023136"/>
    </source>
</evidence>
<evidence type="ECO:0000256" key="1">
    <source>
        <dbReference type="ARBA" id="ARBA00004141"/>
    </source>
</evidence>
<evidence type="ECO:0000313" key="8">
    <source>
        <dbReference type="Proteomes" id="UP001320544"/>
    </source>
</evidence>
<feature type="transmembrane region" description="Helical" evidence="5">
    <location>
        <begin position="30"/>
        <end position="53"/>
    </location>
</feature>
<evidence type="ECO:0000256" key="3">
    <source>
        <dbReference type="ARBA" id="ARBA00022989"/>
    </source>
</evidence>
<evidence type="ECO:0000256" key="5">
    <source>
        <dbReference type="SAM" id="Phobius"/>
    </source>
</evidence>
<gene>
    <name evidence="7" type="ORF">CE91St30_02390</name>
</gene>
<dbReference type="Pfam" id="PF05154">
    <property type="entry name" value="TM2"/>
    <property type="match status" value="1"/>
</dbReference>
<dbReference type="EMBL" id="AP025564">
    <property type="protein sequence ID" value="BDE94906.1"/>
    <property type="molecule type" value="Genomic_DNA"/>
</dbReference>
<comment type="subcellular location">
    <subcellularLocation>
        <location evidence="1">Membrane</location>
        <topology evidence="1">Multi-pass membrane protein</topology>
    </subcellularLocation>
</comment>
<feature type="domain" description="TM2" evidence="6">
    <location>
        <begin position="3"/>
        <end position="45"/>
    </location>
</feature>
<proteinExistence type="predicted"/>
<keyword evidence="2 5" id="KW-0812">Transmembrane</keyword>
<keyword evidence="8" id="KW-1185">Reference proteome</keyword>
<evidence type="ECO:0000256" key="2">
    <source>
        <dbReference type="ARBA" id="ARBA00022692"/>
    </source>
</evidence>
<keyword evidence="3 5" id="KW-1133">Transmembrane helix</keyword>
<protein>
    <recommendedName>
        <fullName evidence="6">TM2 domain-containing protein</fullName>
    </recommendedName>
</protein>
<organism evidence="7 8">
    <name type="scientific">Raoultibacter timonensis</name>
    <dbReference type="NCBI Taxonomy" id="1907662"/>
    <lineage>
        <taxon>Bacteria</taxon>
        <taxon>Bacillati</taxon>
        <taxon>Actinomycetota</taxon>
        <taxon>Coriobacteriia</taxon>
        <taxon>Eggerthellales</taxon>
        <taxon>Eggerthellaceae</taxon>
        <taxon>Raoultibacter</taxon>
    </lineage>
</organism>
<dbReference type="InterPro" id="IPR007829">
    <property type="entry name" value="TM2"/>
</dbReference>
<reference evidence="7 8" key="1">
    <citation type="submission" date="2022-01" db="EMBL/GenBank/DDBJ databases">
        <title>Novel bile acid biosynthetic pathways are enriched in the microbiome of centenarians.</title>
        <authorList>
            <person name="Sato Y."/>
            <person name="Atarashi K."/>
            <person name="Plichta R.D."/>
            <person name="Arai Y."/>
            <person name="Sasajima S."/>
            <person name="Kearney M.S."/>
            <person name="Suda W."/>
            <person name="Takeshita K."/>
            <person name="Sasaki T."/>
            <person name="Okamoto S."/>
            <person name="Skelly N.A."/>
            <person name="Okamura Y."/>
            <person name="Vlamakis H."/>
            <person name="Li Y."/>
            <person name="Tanoue T."/>
            <person name="Takei H."/>
            <person name="Nittono H."/>
            <person name="Narushima S."/>
            <person name="Irie J."/>
            <person name="Itoh H."/>
            <person name="Moriya K."/>
            <person name="Sugiura Y."/>
            <person name="Suematsu M."/>
            <person name="Moritoki N."/>
            <person name="Shibata S."/>
            <person name="Littman R.D."/>
            <person name="Fischbach A.M."/>
            <person name="Uwamino Y."/>
            <person name="Inoue T."/>
            <person name="Honda A."/>
            <person name="Hattori M."/>
            <person name="Murai T."/>
            <person name="Xavier J.R."/>
            <person name="Hirose N."/>
            <person name="Honda K."/>
        </authorList>
    </citation>
    <scope>NUCLEOTIDE SEQUENCE [LARGE SCALE GENOMIC DNA]</scope>
    <source>
        <strain evidence="7 8">CE91-St30</strain>
    </source>
</reference>
<evidence type="ECO:0000313" key="7">
    <source>
        <dbReference type="EMBL" id="BDE94906.1"/>
    </source>
</evidence>
<evidence type="ECO:0000259" key="6">
    <source>
        <dbReference type="Pfam" id="PF05154"/>
    </source>
</evidence>
<name>A0ABN6ME32_9ACTN</name>
<keyword evidence="4 5" id="KW-0472">Membrane</keyword>
<accession>A0ABN6ME32</accession>
<sequence length="90" mass="9733">MKKKKKLAPLLLCLFLGNIGVHDFYAGKTALGIVHVLLFVGGIWFALMGNLILSEGAMVGYLLLGANALFAVVEFFVILISPTYGDCEGW</sequence>
<dbReference type="Proteomes" id="UP001320544">
    <property type="component" value="Chromosome"/>
</dbReference>
<dbReference type="RefSeq" id="WP_244411429.1">
    <property type="nucleotide sequence ID" value="NZ_AP025564.1"/>
</dbReference>